<protein>
    <submittedName>
        <fullName evidence="3">Chorismate mutase</fullName>
    </submittedName>
</protein>
<evidence type="ECO:0000313" key="4">
    <source>
        <dbReference type="Proteomes" id="UP001321748"/>
    </source>
</evidence>
<dbReference type="SMART" id="SM00830">
    <property type="entry name" value="CM_2"/>
    <property type="match status" value="1"/>
</dbReference>
<reference evidence="3 4" key="1">
    <citation type="journal article" date="2023" name="Microbiol. Spectr.">
        <title>Symbiosis of Carpenter Bees with Uncharacterized Lactic Acid Bacteria Showing NAD Auxotrophy.</title>
        <authorList>
            <person name="Kawasaki S."/>
            <person name="Ozawa K."/>
            <person name="Mori T."/>
            <person name="Yamamoto A."/>
            <person name="Ito M."/>
            <person name="Ohkuma M."/>
            <person name="Sakamoto M."/>
            <person name="Matsutani M."/>
        </authorList>
    </citation>
    <scope>NUCLEOTIDE SEQUENCE [LARGE SCALE GENOMIC DNA]</scope>
    <source>
        <strain evidence="3 4">KimH</strain>
    </source>
</reference>
<dbReference type="RefSeq" id="WP_317643055.1">
    <property type="nucleotide sequence ID" value="NZ_AP026800.1"/>
</dbReference>
<keyword evidence="4" id="KW-1185">Reference proteome</keyword>
<dbReference type="PROSITE" id="PS51168">
    <property type="entry name" value="CHORISMATE_MUT_2"/>
    <property type="match status" value="1"/>
</dbReference>
<dbReference type="PANTHER" id="PTHR38041:SF1">
    <property type="entry name" value="CHORISMATE MUTASE"/>
    <property type="match status" value="1"/>
</dbReference>
<dbReference type="InterPro" id="IPR036263">
    <property type="entry name" value="Chorismate_II_sf"/>
</dbReference>
<organism evidence="3 4">
    <name type="scientific">Bombiscardovia apis</name>
    <dbReference type="NCBI Taxonomy" id="2932182"/>
    <lineage>
        <taxon>Bacteria</taxon>
        <taxon>Bacillati</taxon>
        <taxon>Actinomycetota</taxon>
        <taxon>Actinomycetes</taxon>
        <taxon>Bifidobacteriales</taxon>
        <taxon>Bifidobacteriaceae</taxon>
        <taxon>Bombiscardovia</taxon>
    </lineage>
</organism>
<dbReference type="PANTHER" id="PTHR38041">
    <property type="entry name" value="CHORISMATE MUTASE"/>
    <property type="match status" value="1"/>
</dbReference>
<evidence type="ECO:0000256" key="1">
    <source>
        <dbReference type="ARBA" id="ARBA00023235"/>
    </source>
</evidence>
<evidence type="ECO:0000313" key="3">
    <source>
        <dbReference type="EMBL" id="BDR54029.1"/>
    </source>
</evidence>
<dbReference type="SUPFAM" id="SSF48600">
    <property type="entry name" value="Chorismate mutase II"/>
    <property type="match status" value="1"/>
</dbReference>
<dbReference type="Gene3D" id="1.20.59.10">
    <property type="entry name" value="Chorismate mutase"/>
    <property type="match status" value="1"/>
</dbReference>
<dbReference type="Pfam" id="PF01817">
    <property type="entry name" value="CM_2"/>
    <property type="match status" value="1"/>
</dbReference>
<accession>A0ABM8BB06</accession>
<dbReference type="InterPro" id="IPR051331">
    <property type="entry name" value="Chorismate_mutase-related"/>
</dbReference>
<dbReference type="EMBL" id="AP026800">
    <property type="protein sequence ID" value="BDR54029.1"/>
    <property type="molecule type" value="Genomic_DNA"/>
</dbReference>
<dbReference type="InterPro" id="IPR036979">
    <property type="entry name" value="CM_dom_sf"/>
</dbReference>
<feature type="domain" description="Chorismate mutase" evidence="2">
    <location>
        <begin position="24"/>
        <end position="115"/>
    </location>
</feature>
<keyword evidence="1" id="KW-0413">Isomerase</keyword>
<name>A0ABM8BB06_9BIFI</name>
<sequence length="122" mass="13079">MHDDMKLSETIVGEQMGLGDGEVASAANAIRQLRITIDKVDAAIIRLLAQRFAATDQVGGLKAQAGFAPADPAREQEQREQLRTLSLEAGLDPAIAEQYHAFVASLAKERHAQAAQRANSEG</sequence>
<evidence type="ECO:0000259" key="2">
    <source>
        <dbReference type="PROSITE" id="PS51168"/>
    </source>
</evidence>
<dbReference type="InterPro" id="IPR002701">
    <property type="entry name" value="CM_II_prokaryot"/>
</dbReference>
<proteinExistence type="predicted"/>
<dbReference type="Proteomes" id="UP001321748">
    <property type="component" value="Chromosome"/>
</dbReference>
<gene>
    <name evidence="3" type="primary">tyrA1</name>
    <name evidence="3" type="ORF">KIMH_01400</name>
</gene>